<accession>A0A822ZCR9</accession>
<keyword evidence="5" id="KW-1185">Reference proteome</keyword>
<feature type="compositionally biased region" description="Polar residues" evidence="3">
    <location>
        <begin position="20"/>
        <end position="30"/>
    </location>
</feature>
<keyword evidence="2" id="KW-0539">Nucleus</keyword>
<dbReference type="AlphaFoldDB" id="A0A822ZCR9"/>
<proteinExistence type="predicted"/>
<reference evidence="4 5" key="1">
    <citation type="journal article" date="2020" name="Mol. Biol. Evol.">
        <title>Distinct Expression and Methylation Patterns for Genes with Different Fates following a Single Whole-Genome Duplication in Flowering Plants.</title>
        <authorList>
            <person name="Shi T."/>
            <person name="Rahmani R.S."/>
            <person name="Gugger P.F."/>
            <person name="Wang M."/>
            <person name="Li H."/>
            <person name="Zhang Y."/>
            <person name="Li Z."/>
            <person name="Wang Q."/>
            <person name="Van de Peer Y."/>
            <person name="Marchal K."/>
            <person name="Chen J."/>
        </authorList>
    </citation>
    <scope>NUCLEOTIDE SEQUENCE [LARGE SCALE GENOMIC DNA]</scope>
    <source>
        <tissue evidence="4">Leaf</tissue>
    </source>
</reference>
<dbReference type="Proteomes" id="UP000607653">
    <property type="component" value="Unassembled WGS sequence"/>
</dbReference>
<comment type="caution">
    <text evidence="4">The sequence shown here is derived from an EMBL/GenBank/DDBJ whole genome shotgun (WGS) entry which is preliminary data.</text>
</comment>
<dbReference type="InterPro" id="IPR051992">
    <property type="entry name" value="OxStress_Response_Reg"/>
</dbReference>
<evidence type="ECO:0000256" key="2">
    <source>
        <dbReference type="ARBA" id="ARBA00023242"/>
    </source>
</evidence>
<sequence>MADFVSDTTWHSPNKEMEDSTTFDMSSLRTNLPQNRKGLSRYYSGKSRSFSCMAGVECVEDLKKQQLIPDAKRKKYSERQRQGLIFPPFSCRRISSSNQCATPCIGA</sequence>
<organism evidence="4 5">
    <name type="scientific">Nelumbo nucifera</name>
    <name type="common">Sacred lotus</name>
    <dbReference type="NCBI Taxonomy" id="4432"/>
    <lineage>
        <taxon>Eukaryota</taxon>
        <taxon>Viridiplantae</taxon>
        <taxon>Streptophyta</taxon>
        <taxon>Embryophyta</taxon>
        <taxon>Tracheophyta</taxon>
        <taxon>Spermatophyta</taxon>
        <taxon>Magnoliopsida</taxon>
        <taxon>Proteales</taxon>
        <taxon>Nelumbonaceae</taxon>
        <taxon>Nelumbo</taxon>
    </lineage>
</organism>
<gene>
    <name evidence="4" type="ORF">HUJ06_015129</name>
</gene>
<evidence type="ECO:0000313" key="5">
    <source>
        <dbReference type="Proteomes" id="UP000607653"/>
    </source>
</evidence>
<comment type="subcellular location">
    <subcellularLocation>
        <location evidence="1">Nucleus</location>
    </subcellularLocation>
</comment>
<protein>
    <submittedName>
        <fullName evidence="4">Uncharacterized protein</fullName>
    </submittedName>
</protein>
<name>A0A822ZCR9_NELNU</name>
<feature type="compositionally biased region" description="Polar residues" evidence="3">
    <location>
        <begin position="1"/>
        <end position="12"/>
    </location>
</feature>
<dbReference type="GO" id="GO:0005634">
    <property type="term" value="C:nucleus"/>
    <property type="evidence" value="ECO:0007669"/>
    <property type="project" value="UniProtKB-SubCell"/>
</dbReference>
<dbReference type="EMBL" id="DUZY01000005">
    <property type="protein sequence ID" value="DAD40806.1"/>
    <property type="molecule type" value="Genomic_DNA"/>
</dbReference>
<dbReference type="GO" id="GO:0006950">
    <property type="term" value="P:response to stress"/>
    <property type="evidence" value="ECO:0007669"/>
    <property type="project" value="UniProtKB-ARBA"/>
</dbReference>
<dbReference type="PANTHER" id="PTHR33172">
    <property type="entry name" value="OS08G0516900 PROTEIN"/>
    <property type="match status" value="1"/>
</dbReference>
<evidence type="ECO:0000256" key="3">
    <source>
        <dbReference type="SAM" id="MobiDB-lite"/>
    </source>
</evidence>
<feature type="region of interest" description="Disordered" evidence="3">
    <location>
        <begin position="1"/>
        <end position="30"/>
    </location>
</feature>
<evidence type="ECO:0000256" key="1">
    <source>
        <dbReference type="ARBA" id="ARBA00004123"/>
    </source>
</evidence>
<dbReference type="PANTHER" id="PTHR33172:SF38">
    <property type="entry name" value="GENOME ASSEMBLY, CHROMOSOME: A01"/>
    <property type="match status" value="1"/>
</dbReference>
<evidence type="ECO:0000313" key="4">
    <source>
        <dbReference type="EMBL" id="DAD40806.1"/>
    </source>
</evidence>